<dbReference type="Gene3D" id="3.40.50.720">
    <property type="entry name" value="NAD(P)-binding Rossmann-like Domain"/>
    <property type="match status" value="1"/>
</dbReference>
<protein>
    <recommendedName>
        <fullName evidence="1">6-phosphogluconate dehydrogenase NADP-binding domain-containing protein</fullName>
    </recommendedName>
</protein>
<dbReference type="RefSeq" id="WP_089534265.1">
    <property type="nucleotide sequence ID" value="NZ_CP022437.1"/>
</dbReference>
<dbReference type="KEGG" id="vne:CFK40_02550"/>
<organism evidence="2 3">
    <name type="scientific">Virgibacillus necropolis</name>
    <dbReference type="NCBI Taxonomy" id="163877"/>
    <lineage>
        <taxon>Bacteria</taxon>
        <taxon>Bacillati</taxon>
        <taxon>Bacillota</taxon>
        <taxon>Bacilli</taxon>
        <taxon>Bacillales</taxon>
        <taxon>Bacillaceae</taxon>
        <taxon>Virgibacillus</taxon>
    </lineage>
</organism>
<name>A0A221MI36_9BACI</name>
<dbReference type="GO" id="GO:0050661">
    <property type="term" value="F:NADP binding"/>
    <property type="evidence" value="ECO:0007669"/>
    <property type="project" value="InterPro"/>
</dbReference>
<feature type="domain" description="6-phosphogluconate dehydrogenase NADP-binding" evidence="1">
    <location>
        <begin position="14"/>
        <end position="52"/>
    </location>
</feature>
<dbReference type="InterPro" id="IPR006115">
    <property type="entry name" value="6PGDH_NADP-bd"/>
</dbReference>
<dbReference type="AlphaFoldDB" id="A0A221MI36"/>
<sequence length="70" mass="7782">MNYFYTTSFNNDAWFNGGTSGGTDGAREGACTMIGGDPEKFAEIEQIFEDVSIQNGYLYTTVKEINSFFL</sequence>
<dbReference type="Pfam" id="PF03446">
    <property type="entry name" value="NAD_binding_2"/>
    <property type="match status" value="1"/>
</dbReference>
<keyword evidence="3" id="KW-1185">Reference proteome</keyword>
<gene>
    <name evidence="2" type="ORF">CFK40_02550</name>
</gene>
<proteinExistence type="predicted"/>
<dbReference type="EMBL" id="CP022437">
    <property type="protein sequence ID" value="ASN07272.1"/>
    <property type="molecule type" value="Genomic_DNA"/>
</dbReference>
<evidence type="ECO:0000313" key="2">
    <source>
        <dbReference type="EMBL" id="ASN07272.1"/>
    </source>
</evidence>
<dbReference type="Proteomes" id="UP000204391">
    <property type="component" value="Chromosome"/>
</dbReference>
<reference evidence="2 3" key="1">
    <citation type="journal article" date="2003" name="Int. J. Syst. Evol. Microbiol.">
        <title>Virgibacillus carmonensis sp. nov., Virgibacillus necropolis sp. nov. and Virgibacillus picturae sp. nov., three novel species isolated from deteriorated mural paintings, transfer of the species of the genus salibacillus to Virgibacillus, as Virgibacillus marismortui comb. nov. and Virgibacillus salexigens comb. nov., and emended description of the genus Virgibacillus.</title>
        <authorList>
            <person name="Heyrman J."/>
            <person name="Logan N.A."/>
            <person name="Busse H.J."/>
            <person name="Balcaen A."/>
            <person name="Lebbe L."/>
            <person name="Rodriguez-Diaz M."/>
            <person name="Swings J."/>
            <person name="De Vos P."/>
        </authorList>
    </citation>
    <scope>NUCLEOTIDE SEQUENCE [LARGE SCALE GENOMIC DNA]</scope>
    <source>
        <strain evidence="2 3">LMG 19488</strain>
    </source>
</reference>
<dbReference type="SUPFAM" id="SSF51735">
    <property type="entry name" value="NAD(P)-binding Rossmann-fold domains"/>
    <property type="match status" value="1"/>
</dbReference>
<evidence type="ECO:0000313" key="3">
    <source>
        <dbReference type="Proteomes" id="UP000204391"/>
    </source>
</evidence>
<accession>A0A221MI36</accession>
<evidence type="ECO:0000259" key="1">
    <source>
        <dbReference type="Pfam" id="PF03446"/>
    </source>
</evidence>
<dbReference type="InterPro" id="IPR036291">
    <property type="entry name" value="NAD(P)-bd_dom_sf"/>
</dbReference>